<proteinExistence type="predicted"/>
<evidence type="ECO:0000313" key="2">
    <source>
        <dbReference type="EnsemblPlants" id="KEH18549"/>
    </source>
</evidence>
<reference evidence="1 3" key="2">
    <citation type="journal article" date="2014" name="BMC Genomics">
        <title>An improved genome release (version Mt4.0) for the model legume Medicago truncatula.</title>
        <authorList>
            <person name="Tang H."/>
            <person name="Krishnakumar V."/>
            <person name="Bidwell S."/>
            <person name="Rosen B."/>
            <person name="Chan A."/>
            <person name="Zhou S."/>
            <person name="Gentzbittel L."/>
            <person name="Childs K.L."/>
            <person name="Yandell M."/>
            <person name="Gundlach H."/>
            <person name="Mayer K.F."/>
            <person name="Schwartz D.C."/>
            <person name="Town C.D."/>
        </authorList>
    </citation>
    <scope>GENOME REANNOTATION</scope>
    <source>
        <strain evidence="1">A17</strain>
        <strain evidence="2 3">cv. Jemalong A17</strain>
    </source>
</reference>
<evidence type="ECO:0000313" key="3">
    <source>
        <dbReference type="Proteomes" id="UP000002051"/>
    </source>
</evidence>
<gene>
    <name evidence="1" type="ordered locus">MTR_8g023970</name>
</gene>
<dbReference type="EnsemblPlants" id="KEH18549">
    <property type="protein sequence ID" value="KEH18549"/>
    <property type="gene ID" value="MTR_8g023970"/>
</dbReference>
<dbReference type="PaxDb" id="3880-AES84955"/>
<dbReference type="AlphaFoldDB" id="G8A0G7"/>
<organism evidence="1 3">
    <name type="scientific">Medicago truncatula</name>
    <name type="common">Barrel medic</name>
    <name type="synonym">Medicago tribuloides</name>
    <dbReference type="NCBI Taxonomy" id="3880"/>
    <lineage>
        <taxon>Eukaryota</taxon>
        <taxon>Viridiplantae</taxon>
        <taxon>Streptophyta</taxon>
        <taxon>Embryophyta</taxon>
        <taxon>Tracheophyta</taxon>
        <taxon>Spermatophyta</taxon>
        <taxon>Magnoliopsida</taxon>
        <taxon>eudicotyledons</taxon>
        <taxon>Gunneridae</taxon>
        <taxon>Pentapetalae</taxon>
        <taxon>rosids</taxon>
        <taxon>fabids</taxon>
        <taxon>Fabales</taxon>
        <taxon>Fabaceae</taxon>
        <taxon>Papilionoideae</taxon>
        <taxon>50 kb inversion clade</taxon>
        <taxon>NPAAA clade</taxon>
        <taxon>Hologalegina</taxon>
        <taxon>IRL clade</taxon>
        <taxon>Trifolieae</taxon>
        <taxon>Medicago</taxon>
    </lineage>
</organism>
<name>G8A0G7_MEDTR</name>
<evidence type="ECO:0000313" key="1">
    <source>
        <dbReference type="EMBL" id="KEH18549.1"/>
    </source>
</evidence>
<protein>
    <submittedName>
        <fullName evidence="1 2">Uncharacterized protein</fullName>
    </submittedName>
</protein>
<sequence length="52" mass="5884">MLVNGINFKTPVKVWSGRPADHSNIKVFGALKFLHIKQDEIVAPKCYLNMIT</sequence>
<keyword evidence="3" id="KW-1185">Reference proteome</keyword>
<accession>G8A0G7</accession>
<dbReference type="HOGENOM" id="CLU_3090324_0_0_1"/>
<reference evidence="1 3" key="1">
    <citation type="journal article" date="2011" name="Nature">
        <title>The Medicago genome provides insight into the evolution of rhizobial symbioses.</title>
        <authorList>
            <person name="Young N.D."/>
            <person name="Debelle F."/>
            <person name="Oldroyd G.E."/>
            <person name="Geurts R."/>
            <person name="Cannon S.B."/>
            <person name="Udvardi M.K."/>
            <person name="Benedito V.A."/>
            <person name="Mayer K.F."/>
            <person name="Gouzy J."/>
            <person name="Schoof H."/>
            <person name="Van de Peer Y."/>
            <person name="Proost S."/>
            <person name="Cook D.R."/>
            <person name="Meyers B.C."/>
            <person name="Spannagl M."/>
            <person name="Cheung F."/>
            <person name="De Mita S."/>
            <person name="Krishnakumar V."/>
            <person name="Gundlach H."/>
            <person name="Zhou S."/>
            <person name="Mudge J."/>
            <person name="Bharti A.K."/>
            <person name="Murray J.D."/>
            <person name="Naoumkina M.A."/>
            <person name="Rosen B."/>
            <person name="Silverstein K.A."/>
            <person name="Tang H."/>
            <person name="Rombauts S."/>
            <person name="Zhao P.X."/>
            <person name="Zhou P."/>
            <person name="Barbe V."/>
            <person name="Bardou P."/>
            <person name="Bechner M."/>
            <person name="Bellec A."/>
            <person name="Berger A."/>
            <person name="Berges H."/>
            <person name="Bidwell S."/>
            <person name="Bisseling T."/>
            <person name="Choisne N."/>
            <person name="Couloux A."/>
            <person name="Denny R."/>
            <person name="Deshpande S."/>
            <person name="Dai X."/>
            <person name="Doyle J.J."/>
            <person name="Dudez A.M."/>
            <person name="Farmer A.D."/>
            <person name="Fouteau S."/>
            <person name="Franken C."/>
            <person name="Gibelin C."/>
            <person name="Gish J."/>
            <person name="Goldstein S."/>
            <person name="Gonzalez A.J."/>
            <person name="Green P.J."/>
            <person name="Hallab A."/>
            <person name="Hartog M."/>
            <person name="Hua A."/>
            <person name="Humphray S.J."/>
            <person name="Jeong D.H."/>
            <person name="Jing Y."/>
            <person name="Jocker A."/>
            <person name="Kenton S.M."/>
            <person name="Kim D.J."/>
            <person name="Klee K."/>
            <person name="Lai H."/>
            <person name="Lang C."/>
            <person name="Lin S."/>
            <person name="Macmil S.L."/>
            <person name="Magdelenat G."/>
            <person name="Matthews L."/>
            <person name="McCorrison J."/>
            <person name="Monaghan E.L."/>
            <person name="Mun J.H."/>
            <person name="Najar F.Z."/>
            <person name="Nicholson C."/>
            <person name="Noirot C."/>
            <person name="O'Bleness M."/>
            <person name="Paule C.R."/>
            <person name="Poulain J."/>
            <person name="Prion F."/>
            <person name="Qin B."/>
            <person name="Qu C."/>
            <person name="Retzel E.F."/>
            <person name="Riddle C."/>
            <person name="Sallet E."/>
            <person name="Samain S."/>
            <person name="Samson N."/>
            <person name="Sanders I."/>
            <person name="Saurat O."/>
            <person name="Scarpelli C."/>
            <person name="Schiex T."/>
            <person name="Segurens B."/>
            <person name="Severin A.J."/>
            <person name="Sherrier D.J."/>
            <person name="Shi R."/>
            <person name="Sims S."/>
            <person name="Singer S.R."/>
            <person name="Sinharoy S."/>
            <person name="Sterck L."/>
            <person name="Viollet A."/>
            <person name="Wang B.B."/>
            <person name="Wang K."/>
            <person name="Wang M."/>
            <person name="Wang X."/>
            <person name="Warfsmann J."/>
            <person name="Weissenbach J."/>
            <person name="White D.D."/>
            <person name="White J.D."/>
            <person name="Wiley G.B."/>
            <person name="Wincker P."/>
            <person name="Xing Y."/>
            <person name="Yang L."/>
            <person name="Yao Z."/>
            <person name="Ying F."/>
            <person name="Zhai J."/>
            <person name="Zhou L."/>
            <person name="Zuber A."/>
            <person name="Denarie J."/>
            <person name="Dixon R.A."/>
            <person name="May G.D."/>
            <person name="Schwartz D.C."/>
            <person name="Rogers J."/>
            <person name="Quetier F."/>
            <person name="Town C.D."/>
            <person name="Roe B.A."/>
        </authorList>
    </citation>
    <scope>NUCLEOTIDE SEQUENCE [LARGE SCALE GENOMIC DNA]</scope>
    <source>
        <strain evidence="1">A17</strain>
        <strain evidence="2 3">cv. Jemalong A17</strain>
    </source>
</reference>
<reference evidence="2" key="3">
    <citation type="submission" date="2015-04" db="UniProtKB">
        <authorList>
            <consortium name="EnsemblPlants"/>
        </authorList>
    </citation>
    <scope>IDENTIFICATION</scope>
    <source>
        <strain evidence="2">cv. Jemalong A17</strain>
    </source>
</reference>
<dbReference type="Proteomes" id="UP000002051">
    <property type="component" value="Chromosome 8"/>
</dbReference>
<dbReference type="EMBL" id="CM001224">
    <property type="protein sequence ID" value="KEH18549.1"/>
    <property type="molecule type" value="Genomic_DNA"/>
</dbReference>